<dbReference type="PANTHER" id="PTHR28573">
    <property type="entry name" value="SPINDLE AND KINETOCHORE-ASSOCIATED PROTEIN 1"/>
    <property type="match status" value="1"/>
</dbReference>
<evidence type="ECO:0000256" key="3">
    <source>
        <dbReference type="ARBA" id="ARBA00047202"/>
    </source>
</evidence>
<dbReference type="GO" id="GO:0008017">
    <property type="term" value="F:microtubule binding"/>
    <property type="evidence" value="ECO:0007669"/>
    <property type="project" value="InterPro"/>
</dbReference>
<evidence type="ECO:0000256" key="2">
    <source>
        <dbReference type="ARBA" id="ARBA00047182"/>
    </source>
</evidence>
<dbReference type="Pfam" id="PF07160">
    <property type="entry name" value="SKA1"/>
    <property type="match status" value="1"/>
</dbReference>
<dbReference type="Proteomes" id="UP000502823">
    <property type="component" value="Unassembled WGS sequence"/>
</dbReference>
<dbReference type="OrthoDB" id="5962at2759"/>
<gene>
    <name evidence="4" type="ORF">Cfor_11339</name>
</gene>
<dbReference type="InterPro" id="IPR042031">
    <property type="entry name" value="SKA1_MBD_sf"/>
</dbReference>
<proteinExistence type="inferred from homology"/>
<dbReference type="PANTHER" id="PTHR28573:SF1">
    <property type="entry name" value="SPINDLE AND KINETOCHORE-ASSOCIATED PROTEIN 1"/>
    <property type="match status" value="1"/>
</dbReference>
<dbReference type="Gene3D" id="1.10.10.1890">
    <property type="entry name" value="Ska1 microtubule binding domain-like"/>
    <property type="match status" value="1"/>
</dbReference>
<evidence type="ECO:0000256" key="1">
    <source>
        <dbReference type="ARBA" id="ARBA00006836"/>
    </source>
</evidence>
<sequence length="318" mass="36342">MTTIWRDLSTVKTLLDELWLELRIKNNVQEGLGQRRMDRINDGKKACCSDMIPLDLNRLVKEADLLKQAAEILEGSDSNVSAVLYEIMVQVKEVKEGLQALKILVGKQEAQLETCKELLATIHHINEVTQHIENNLPARYLYSTANEAGPTNSLEEKTEYHSPSPGSWIGVSPCYSAPFSNKRVAQSPRPYITYLKIEEFDGIPKYLRGRLTYEMVNRFIDAFNKALEKKYQLFSHPRSALKGKKLAEYDAFKKQETKETIEKACLITGLYFCVGDDLKTLGNITMDKASYNMLHILRHVRRVREIRTPGIVRYAVSN</sequence>
<dbReference type="InParanoid" id="A0A6L2P859"/>
<accession>A0A6L2P859</accession>
<dbReference type="EMBL" id="BLKM01006623">
    <property type="protein sequence ID" value="GFG28411.1"/>
    <property type="molecule type" value="Genomic_DNA"/>
</dbReference>
<name>A0A6L2P859_COPFO</name>
<reference evidence="5" key="1">
    <citation type="submission" date="2020-01" db="EMBL/GenBank/DDBJ databases">
        <title>Draft genome sequence of the Termite Coptotermes fromosanus.</title>
        <authorList>
            <person name="Itakura S."/>
            <person name="Yosikawa Y."/>
            <person name="Umezawa K."/>
        </authorList>
    </citation>
    <scope>NUCLEOTIDE SEQUENCE [LARGE SCALE GENOMIC DNA]</scope>
</reference>
<dbReference type="GO" id="GO:0007059">
    <property type="term" value="P:chromosome segregation"/>
    <property type="evidence" value="ECO:0007669"/>
    <property type="project" value="InterPro"/>
</dbReference>
<dbReference type="GO" id="GO:0072686">
    <property type="term" value="C:mitotic spindle"/>
    <property type="evidence" value="ECO:0007669"/>
    <property type="project" value="TreeGrafter"/>
</dbReference>
<dbReference type="GO" id="GO:0031110">
    <property type="term" value="P:regulation of microtubule polymerization or depolymerization"/>
    <property type="evidence" value="ECO:0007669"/>
    <property type="project" value="TreeGrafter"/>
</dbReference>
<evidence type="ECO:0000313" key="4">
    <source>
        <dbReference type="EMBL" id="GFG28411.1"/>
    </source>
</evidence>
<dbReference type="GO" id="GO:0000940">
    <property type="term" value="C:outer kinetochore"/>
    <property type="evidence" value="ECO:0007669"/>
    <property type="project" value="TreeGrafter"/>
</dbReference>
<dbReference type="GO" id="GO:0000278">
    <property type="term" value="P:mitotic cell cycle"/>
    <property type="evidence" value="ECO:0007669"/>
    <property type="project" value="TreeGrafter"/>
</dbReference>
<dbReference type="GO" id="GO:0051301">
    <property type="term" value="P:cell division"/>
    <property type="evidence" value="ECO:0007669"/>
    <property type="project" value="InterPro"/>
</dbReference>
<comment type="caution">
    <text evidence="4">The sequence shown here is derived from an EMBL/GenBank/DDBJ whole genome shotgun (WGS) entry which is preliminary data.</text>
</comment>
<comment type="similarity">
    <text evidence="1">Belongs to the SKA1 family.</text>
</comment>
<dbReference type="InterPro" id="IPR009829">
    <property type="entry name" value="SKA1"/>
</dbReference>
<protein>
    <recommendedName>
        <fullName evidence="2">SKA complex subunit 1</fullName>
    </recommendedName>
    <alternativeName>
        <fullName evidence="3">Spindle and kinetochore-associated protein 1</fullName>
    </alternativeName>
</protein>
<keyword evidence="5" id="KW-1185">Reference proteome</keyword>
<evidence type="ECO:0000313" key="5">
    <source>
        <dbReference type="Proteomes" id="UP000502823"/>
    </source>
</evidence>
<dbReference type="GO" id="GO:0005876">
    <property type="term" value="C:spindle microtubule"/>
    <property type="evidence" value="ECO:0007669"/>
    <property type="project" value="TreeGrafter"/>
</dbReference>
<organism evidence="4 5">
    <name type="scientific">Coptotermes formosanus</name>
    <name type="common">Formosan subterranean termite</name>
    <dbReference type="NCBI Taxonomy" id="36987"/>
    <lineage>
        <taxon>Eukaryota</taxon>
        <taxon>Metazoa</taxon>
        <taxon>Ecdysozoa</taxon>
        <taxon>Arthropoda</taxon>
        <taxon>Hexapoda</taxon>
        <taxon>Insecta</taxon>
        <taxon>Pterygota</taxon>
        <taxon>Neoptera</taxon>
        <taxon>Polyneoptera</taxon>
        <taxon>Dictyoptera</taxon>
        <taxon>Blattodea</taxon>
        <taxon>Blattoidea</taxon>
        <taxon>Termitoidae</taxon>
        <taxon>Rhinotermitidae</taxon>
        <taxon>Coptotermes</taxon>
    </lineage>
</organism>
<dbReference type="AlphaFoldDB" id="A0A6L2P859"/>